<reference evidence="2" key="1">
    <citation type="submission" date="2012-07" db="EMBL/GenBank/DDBJ databases">
        <title>Identification of estrogen-responsive transcripts in Potamopyrgus antipodarum.</title>
        <authorList>
            <person name="Stange D."/>
            <person name="Oehlmann J."/>
        </authorList>
    </citation>
    <scope>NUCLEOTIDE SEQUENCE</scope>
</reference>
<evidence type="ECO:0000259" key="1">
    <source>
        <dbReference type="PROSITE" id="PS51233"/>
    </source>
</evidence>
<feature type="domain" description="VWFD" evidence="1">
    <location>
        <begin position="1"/>
        <end position="114"/>
    </location>
</feature>
<dbReference type="Pfam" id="PF00094">
    <property type="entry name" value="VWD"/>
    <property type="match status" value="1"/>
</dbReference>
<feature type="non-terminal residue" evidence="2">
    <location>
        <position position="1"/>
    </location>
</feature>
<dbReference type="PROSITE" id="PS51233">
    <property type="entry name" value="VWFD"/>
    <property type="match status" value="1"/>
</dbReference>
<sequence length="114" mass="12612">PNVTLPAHGIEILAEQHSIVLLPYYMSDTVMIDSQKVDLKYGTPIVFFKKIAYGKQAVSVVVSRSEVGIVRVEYPMVGLDINMDFKNINIGMSGIYKKQLCGLCGNFDGQLAQE</sequence>
<dbReference type="InterPro" id="IPR001846">
    <property type="entry name" value="VWF_type-D"/>
</dbReference>
<name>K4JZ85_POTAT</name>
<proteinExistence type="evidence at transcript level"/>
<accession>K4JZ85</accession>
<feature type="non-terminal residue" evidence="2">
    <location>
        <position position="114"/>
    </location>
</feature>
<dbReference type="AlphaFoldDB" id="K4JZ85"/>
<dbReference type="EMBL" id="JX291101">
    <property type="protein sequence ID" value="AFU91005.1"/>
    <property type="molecule type" value="mRNA"/>
</dbReference>
<protein>
    <submittedName>
        <fullName evidence="2">Vitellogenin</fullName>
    </submittedName>
</protein>
<gene>
    <name evidence="2" type="primary">VTG</name>
</gene>
<evidence type="ECO:0000313" key="2">
    <source>
        <dbReference type="EMBL" id="AFU91005.1"/>
    </source>
</evidence>
<organism evidence="2">
    <name type="scientific">Potamopyrgus antipodarum</name>
    <name type="common">New Zealand mudsnail</name>
    <dbReference type="NCBI Taxonomy" id="145637"/>
    <lineage>
        <taxon>Eukaryota</taxon>
        <taxon>Metazoa</taxon>
        <taxon>Spiralia</taxon>
        <taxon>Lophotrochozoa</taxon>
        <taxon>Mollusca</taxon>
        <taxon>Gastropoda</taxon>
        <taxon>Caenogastropoda</taxon>
        <taxon>Littorinimorpha</taxon>
        <taxon>Truncatelloidea</taxon>
        <taxon>Tateidae</taxon>
        <taxon>Potamopyrgus</taxon>
    </lineage>
</organism>